<feature type="region of interest" description="Disordered" evidence="5">
    <location>
        <begin position="1"/>
        <end position="29"/>
    </location>
</feature>
<evidence type="ECO:0000256" key="5">
    <source>
        <dbReference type="SAM" id="MobiDB-lite"/>
    </source>
</evidence>
<evidence type="ECO:0000256" key="3">
    <source>
        <dbReference type="ARBA" id="ARBA00022989"/>
    </source>
</evidence>
<evidence type="ECO:0000313" key="6">
    <source>
        <dbReference type="EMBL" id="TDP82081.1"/>
    </source>
</evidence>
<protein>
    <recommendedName>
        <fullName evidence="8">Metalloprotease</fullName>
    </recommendedName>
</protein>
<name>A0A4R6R7V1_9BURK</name>
<feature type="compositionally biased region" description="Gly residues" evidence="5">
    <location>
        <begin position="20"/>
        <end position="29"/>
    </location>
</feature>
<dbReference type="OrthoDB" id="9774900at2"/>
<keyword evidence="2" id="KW-0812">Transmembrane</keyword>
<dbReference type="PANTHER" id="PTHR30168">
    <property type="entry name" value="PUTATIVE MEMBRANE PROTEIN YPFJ"/>
    <property type="match status" value="1"/>
</dbReference>
<dbReference type="InterPro" id="IPR007343">
    <property type="entry name" value="Uncharacterised_pept_Zn_put"/>
</dbReference>
<dbReference type="RefSeq" id="WP_133609206.1">
    <property type="nucleotide sequence ID" value="NZ_JBASTO010000051.1"/>
</dbReference>
<keyword evidence="3" id="KW-1133">Transmembrane helix</keyword>
<dbReference type="PANTHER" id="PTHR30168:SF0">
    <property type="entry name" value="INNER MEMBRANE PROTEIN"/>
    <property type="match status" value="1"/>
</dbReference>
<evidence type="ECO:0000256" key="1">
    <source>
        <dbReference type="ARBA" id="ARBA00004167"/>
    </source>
</evidence>
<comment type="caution">
    <text evidence="6">The sequence shown here is derived from an EMBL/GenBank/DDBJ whole genome shotgun (WGS) entry which is preliminary data.</text>
</comment>
<comment type="subcellular location">
    <subcellularLocation>
        <location evidence="1">Membrane</location>
        <topology evidence="1">Single-pass membrane protein</topology>
    </subcellularLocation>
</comment>
<keyword evidence="7" id="KW-1185">Reference proteome</keyword>
<evidence type="ECO:0000256" key="4">
    <source>
        <dbReference type="ARBA" id="ARBA00023136"/>
    </source>
</evidence>
<organism evidence="6 7">
    <name type="scientific">Aquabacterium commune</name>
    <dbReference type="NCBI Taxonomy" id="70586"/>
    <lineage>
        <taxon>Bacteria</taxon>
        <taxon>Pseudomonadati</taxon>
        <taxon>Pseudomonadota</taxon>
        <taxon>Betaproteobacteria</taxon>
        <taxon>Burkholderiales</taxon>
        <taxon>Aquabacterium</taxon>
    </lineage>
</organism>
<evidence type="ECO:0000313" key="7">
    <source>
        <dbReference type="Proteomes" id="UP000294593"/>
    </source>
</evidence>
<feature type="compositionally biased region" description="Basic and acidic residues" evidence="5">
    <location>
        <begin position="1"/>
        <end position="17"/>
    </location>
</feature>
<sequence length="310" mass="32957">MRLDGQRESDNVDDVRDASGQGGGFGGGGGRGGLGGLIGGRLGLGGVAVALVASYFLGINPLTVLSLLNGGGPVDGGLGQGAPTEVQRPSPATAQANDPGARFVRQVLATTEDVWQTQFQAHGSQYAHPRLTLFRGSTATACGKGEAAMGPFYCPADHRIYIDLGFHDTLRDRLGAPGDFAQAYVIAHEVGHHVQNLQGTSEKLDRLRGRVSEAQYNAASVRLELQADCYAGIWAHDTQQAKGLMESGDLEEALNAASQIGDDTLQRETQGRVVPESFTHGTSAQRMRWFKRGFETGDMAQCDTFNTRQL</sequence>
<gene>
    <name evidence="6" type="ORF">EV672_10635</name>
</gene>
<evidence type="ECO:0000256" key="2">
    <source>
        <dbReference type="ARBA" id="ARBA00022692"/>
    </source>
</evidence>
<accession>A0A4R6R7V1</accession>
<dbReference type="EMBL" id="SNXW01000006">
    <property type="protein sequence ID" value="TDP82081.1"/>
    <property type="molecule type" value="Genomic_DNA"/>
</dbReference>
<dbReference type="AlphaFoldDB" id="A0A4R6R7V1"/>
<proteinExistence type="predicted"/>
<dbReference type="Proteomes" id="UP000294593">
    <property type="component" value="Unassembled WGS sequence"/>
</dbReference>
<dbReference type="GO" id="GO:0016020">
    <property type="term" value="C:membrane"/>
    <property type="evidence" value="ECO:0007669"/>
    <property type="project" value="UniProtKB-SubCell"/>
</dbReference>
<reference evidence="6 7" key="1">
    <citation type="submission" date="2019-03" db="EMBL/GenBank/DDBJ databases">
        <title>Genomic Encyclopedia of Type Strains, Phase IV (KMG-IV): sequencing the most valuable type-strain genomes for metagenomic binning, comparative biology and taxonomic classification.</title>
        <authorList>
            <person name="Goeker M."/>
        </authorList>
    </citation>
    <scope>NUCLEOTIDE SEQUENCE [LARGE SCALE GENOMIC DNA]</scope>
    <source>
        <strain evidence="6 7">DSM 11901</strain>
    </source>
</reference>
<keyword evidence="4" id="KW-0472">Membrane</keyword>
<dbReference type="Pfam" id="PF04228">
    <property type="entry name" value="Zn_peptidase"/>
    <property type="match status" value="1"/>
</dbReference>
<feature type="region of interest" description="Disordered" evidence="5">
    <location>
        <begin position="76"/>
        <end position="99"/>
    </location>
</feature>
<evidence type="ECO:0008006" key="8">
    <source>
        <dbReference type="Google" id="ProtNLM"/>
    </source>
</evidence>